<gene>
    <name evidence="10" type="ORF">Ahy_B05g076933</name>
</gene>
<keyword evidence="6 8" id="KW-1133">Transmembrane helix</keyword>
<dbReference type="EMBL" id="SDMP01000015">
    <property type="protein sequence ID" value="RYR08984.1"/>
    <property type="molecule type" value="Genomic_DNA"/>
</dbReference>
<dbReference type="STRING" id="3818.A0A444Z4L8"/>
<evidence type="ECO:0000256" key="8">
    <source>
        <dbReference type="RuleBase" id="RU363075"/>
    </source>
</evidence>
<evidence type="ECO:0000256" key="4">
    <source>
        <dbReference type="ARBA" id="ARBA00022692"/>
    </source>
</evidence>
<comment type="similarity">
    <text evidence="8">Belongs to the glycosyltransferase 22 family.</text>
</comment>
<evidence type="ECO:0000259" key="9">
    <source>
        <dbReference type="Pfam" id="PF21933"/>
    </source>
</evidence>
<dbReference type="AlphaFoldDB" id="A0A444Z4L8"/>
<feature type="transmembrane region" description="Helical" evidence="8">
    <location>
        <begin position="198"/>
        <end position="215"/>
    </location>
</feature>
<accession>A0A444Z4L8</accession>
<protein>
    <recommendedName>
        <fullName evidence="8">Mannosyltransferase</fullName>
        <ecNumber evidence="8">2.4.1.-</ecNumber>
    </recommendedName>
</protein>
<comment type="caution">
    <text evidence="10">The sequence shown here is derived from an EMBL/GenBank/DDBJ whole genome shotgun (WGS) entry which is preliminary data.</text>
</comment>
<keyword evidence="3" id="KW-0808">Transferase</keyword>
<evidence type="ECO:0000256" key="7">
    <source>
        <dbReference type="ARBA" id="ARBA00023136"/>
    </source>
</evidence>
<evidence type="ECO:0000256" key="1">
    <source>
        <dbReference type="ARBA" id="ARBA00004477"/>
    </source>
</evidence>
<dbReference type="GO" id="GO:0005789">
    <property type="term" value="C:endoplasmic reticulum membrane"/>
    <property type="evidence" value="ECO:0007669"/>
    <property type="project" value="UniProtKB-SubCell"/>
</dbReference>
<proteinExistence type="inferred from homology"/>
<keyword evidence="2 8" id="KW-0328">Glycosyltransferase</keyword>
<feature type="transmembrane region" description="Helical" evidence="8">
    <location>
        <begin position="221"/>
        <end position="240"/>
    </location>
</feature>
<organism evidence="10 11">
    <name type="scientific">Arachis hypogaea</name>
    <name type="common">Peanut</name>
    <dbReference type="NCBI Taxonomy" id="3818"/>
    <lineage>
        <taxon>Eukaryota</taxon>
        <taxon>Viridiplantae</taxon>
        <taxon>Streptophyta</taxon>
        <taxon>Embryophyta</taxon>
        <taxon>Tracheophyta</taxon>
        <taxon>Spermatophyta</taxon>
        <taxon>Magnoliopsida</taxon>
        <taxon>eudicotyledons</taxon>
        <taxon>Gunneridae</taxon>
        <taxon>Pentapetalae</taxon>
        <taxon>rosids</taxon>
        <taxon>fabids</taxon>
        <taxon>Fabales</taxon>
        <taxon>Fabaceae</taxon>
        <taxon>Papilionoideae</taxon>
        <taxon>50 kb inversion clade</taxon>
        <taxon>dalbergioids sensu lato</taxon>
        <taxon>Dalbergieae</taxon>
        <taxon>Pterocarpus clade</taxon>
        <taxon>Arachis</taxon>
    </lineage>
</organism>
<keyword evidence="4 8" id="KW-0812">Transmembrane</keyword>
<dbReference type="PANTHER" id="PTHR22760">
    <property type="entry name" value="GLYCOSYLTRANSFERASE"/>
    <property type="match status" value="1"/>
</dbReference>
<dbReference type="Pfam" id="PF03901">
    <property type="entry name" value="Glyco_transf_22"/>
    <property type="match status" value="1"/>
</dbReference>
<dbReference type="GO" id="GO:0000026">
    <property type="term" value="F:alpha-1,2-mannosyltransferase activity"/>
    <property type="evidence" value="ECO:0007669"/>
    <property type="project" value="TreeGrafter"/>
</dbReference>
<sequence>MDIARSGIHQQISLTPEMENEIKLHILTGYVCKNEQQAETQIKRRIGIGNHISERRLIDDLSRMGMNESIGFAYLLGGICASNMNRPVSYDQAIAWKLPSEAVAHDKDCTLANILASYFLHSSDPSKASLFLDSAKFNLDAGAQTYLLIRSYHVWNMDSSTNYYGTHKWHWYFTQGFPVMIFSFLPFCIDGIIYSKQWRYACLLAWVLGLYGVLGHKEFRFVLRVLPIAVILSGYFLAMIEDPSLPGYKAKEYLKKRTNCSLKMKGPEDVINHLAREASHGKVKNILFLTPCHATPYYSVLHRDLPMQFLDCTPSKERGVLNEPDHFLMDSVSFLSEYAKICLLSHIVLFDSEEQKLKNLLNSYDYREERRFFNAHFKVGRELQASIVVYIHTRQ</sequence>
<dbReference type="EC" id="2.4.1.-" evidence="8"/>
<reference evidence="10 11" key="1">
    <citation type="submission" date="2019-01" db="EMBL/GenBank/DDBJ databases">
        <title>Sequencing of cultivated peanut Arachis hypogaea provides insights into genome evolution and oil improvement.</title>
        <authorList>
            <person name="Chen X."/>
        </authorList>
    </citation>
    <scope>NUCLEOTIDE SEQUENCE [LARGE SCALE GENOMIC DNA]</scope>
    <source>
        <strain evidence="11">cv. Fuhuasheng</strain>
        <tissue evidence="10">Leaves</tissue>
    </source>
</reference>
<dbReference type="InterPro" id="IPR054125">
    <property type="entry name" value="MCM5_C"/>
</dbReference>
<evidence type="ECO:0000256" key="3">
    <source>
        <dbReference type="ARBA" id="ARBA00022679"/>
    </source>
</evidence>
<keyword evidence="7 8" id="KW-0472">Membrane</keyword>
<dbReference type="GO" id="GO:0006506">
    <property type="term" value="P:GPI anchor biosynthetic process"/>
    <property type="evidence" value="ECO:0007669"/>
    <property type="project" value="TreeGrafter"/>
</dbReference>
<keyword evidence="5 8" id="KW-0256">Endoplasmic reticulum</keyword>
<evidence type="ECO:0000313" key="10">
    <source>
        <dbReference type="EMBL" id="RYR08984.1"/>
    </source>
</evidence>
<comment type="caution">
    <text evidence="8">Lacks conserved residue(s) required for the propagation of feature annotation.</text>
</comment>
<evidence type="ECO:0000256" key="6">
    <source>
        <dbReference type="ARBA" id="ARBA00022989"/>
    </source>
</evidence>
<dbReference type="Proteomes" id="UP000289738">
    <property type="component" value="Chromosome B05"/>
</dbReference>
<name>A0A444Z4L8_ARAHY</name>
<comment type="subcellular location">
    <subcellularLocation>
        <location evidence="1 8">Endoplasmic reticulum membrane</location>
        <topology evidence="1 8">Multi-pass membrane protein</topology>
    </subcellularLocation>
</comment>
<dbReference type="InterPro" id="IPR005599">
    <property type="entry name" value="GPI_mannosylTrfase"/>
</dbReference>
<keyword evidence="11" id="KW-1185">Reference proteome</keyword>
<evidence type="ECO:0000313" key="11">
    <source>
        <dbReference type="Proteomes" id="UP000289738"/>
    </source>
</evidence>
<dbReference type="Pfam" id="PF21933">
    <property type="entry name" value="MCM5_C"/>
    <property type="match status" value="1"/>
</dbReference>
<evidence type="ECO:0000256" key="2">
    <source>
        <dbReference type="ARBA" id="ARBA00022676"/>
    </source>
</evidence>
<evidence type="ECO:0000256" key="5">
    <source>
        <dbReference type="ARBA" id="ARBA00022824"/>
    </source>
</evidence>
<feature type="domain" description="MCM5 C-terminal" evidence="9">
    <location>
        <begin position="37"/>
        <end position="69"/>
    </location>
</feature>
<feature type="transmembrane region" description="Helical" evidence="8">
    <location>
        <begin position="169"/>
        <end position="189"/>
    </location>
</feature>
<dbReference type="PANTHER" id="PTHR22760:SF4">
    <property type="entry name" value="GPI MANNOSYLTRANSFERASE 3"/>
    <property type="match status" value="1"/>
</dbReference>